<feature type="chain" id="PRO_5007619637" description="Glycine-zipper-containing OmpA-like membrane domain-containing protein" evidence="2">
    <location>
        <begin position="22"/>
        <end position="157"/>
    </location>
</feature>
<dbReference type="OrthoDB" id="8565211at2"/>
<dbReference type="Proteomes" id="UP000054978">
    <property type="component" value="Unassembled WGS sequence"/>
</dbReference>
<evidence type="ECO:0000313" key="4">
    <source>
        <dbReference type="EMBL" id="SAK48112.1"/>
    </source>
</evidence>
<accession>A0A157ZRH2</accession>
<evidence type="ECO:0000259" key="3">
    <source>
        <dbReference type="Pfam" id="PF13436"/>
    </source>
</evidence>
<sequence>MTKRTLSLAFAVMVTMITLDAAGQGKPIAYPAKGQSAQQQQSDDGACYSWAKSSSGIDPAVASTAPPPQSGPAVGGGERLGGAARGAAGGAVIGAIAGDAGKGAAIGATAGTMAGGVRARQNRRAQDANAQAQSQGAMSTYYRAWAACMQGKGYSIQ</sequence>
<feature type="region of interest" description="Disordered" evidence="1">
    <location>
        <begin position="56"/>
        <end position="84"/>
    </location>
</feature>
<organism evidence="4 5">
    <name type="scientific">Caballeronia ptereochthonis</name>
    <dbReference type="NCBI Taxonomy" id="1777144"/>
    <lineage>
        <taxon>Bacteria</taxon>
        <taxon>Pseudomonadati</taxon>
        <taxon>Pseudomonadota</taxon>
        <taxon>Betaproteobacteria</taxon>
        <taxon>Burkholderiales</taxon>
        <taxon>Burkholderiaceae</taxon>
        <taxon>Caballeronia</taxon>
    </lineage>
</organism>
<dbReference type="STRING" id="1777144.AWB83_00962"/>
<evidence type="ECO:0000256" key="1">
    <source>
        <dbReference type="SAM" id="MobiDB-lite"/>
    </source>
</evidence>
<evidence type="ECO:0000256" key="2">
    <source>
        <dbReference type="SAM" id="SignalP"/>
    </source>
</evidence>
<feature type="signal peptide" evidence="2">
    <location>
        <begin position="1"/>
        <end position="21"/>
    </location>
</feature>
<protein>
    <recommendedName>
        <fullName evidence="3">Glycine-zipper-containing OmpA-like membrane domain-containing protein</fullName>
    </recommendedName>
</protein>
<dbReference type="Pfam" id="PF13436">
    <property type="entry name" value="Gly-zipper_OmpA"/>
    <property type="match status" value="1"/>
</dbReference>
<keyword evidence="2" id="KW-0732">Signal</keyword>
<feature type="domain" description="Glycine-zipper-containing OmpA-like membrane" evidence="3">
    <location>
        <begin position="81"/>
        <end position="118"/>
    </location>
</feature>
<proteinExistence type="predicted"/>
<feature type="compositionally biased region" description="Gly residues" evidence="1">
    <location>
        <begin position="73"/>
        <end position="84"/>
    </location>
</feature>
<reference evidence="4" key="1">
    <citation type="submission" date="2016-01" db="EMBL/GenBank/DDBJ databases">
        <authorList>
            <person name="Peeters C."/>
        </authorList>
    </citation>
    <scope>NUCLEOTIDE SEQUENCE [LARGE SCALE GENOMIC DNA]</scope>
    <source>
        <strain evidence="4">LMG 29326</strain>
    </source>
</reference>
<name>A0A157ZRH2_9BURK</name>
<keyword evidence="5" id="KW-1185">Reference proteome</keyword>
<dbReference type="EMBL" id="FCOB02000003">
    <property type="protein sequence ID" value="SAK48112.1"/>
    <property type="molecule type" value="Genomic_DNA"/>
</dbReference>
<evidence type="ECO:0000313" key="5">
    <source>
        <dbReference type="Proteomes" id="UP000054978"/>
    </source>
</evidence>
<gene>
    <name evidence="4" type="ORF">AWB83_00962</name>
</gene>
<comment type="caution">
    <text evidence="4">The sequence shown here is derived from an EMBL/GenBank/DDBJ whole genome shotgun (WGS) entry which is preliminary data.</text>
</comment>
<dbReference type="InterPro" id="IPR025693">
    <property type="entry name" value="Gly-zipper_OmpA-like_dom"/>
</dbReference>
<dbReference type="AlphaFoldDB" id="A0A157ZRH2"/>